<feature type="compositionally biased region" description="Basic and acidic residues" evidence="1">
    <location>
        <begin position="169"/>
        <end position="184"/>
    </location>
</feature>
<dbReference type="EMBL" id="JATAAI010000009">
    <property type="protein sequence ID" value="KAK1743406.1"/>
    <property type="molecule type" value="Genomic_DNA"/>
</dbReference>
<keyword evidence="2" id="KW-0732">Signal</keyword>
<accession>A0AAD8YBH2</accession>
<dbReference type="Proteomes" id="UP001224775">
    <property type="component" value="Unassembled WGS sequence"/>
</dbReference>
<feature type="signal peptide" evidence="2">
    <location>
        <begin position="1"/>
        <end position="20"/>
    </location>
</feature>
<evidence type="ECO:0000313" key="4">
    <source>
        <dbReference type="Proteomes" id="UP001224775"/>
    </source>
</evidence>
<gene>
    <name evidence="3" type="ORF">QTG54_006027</name>
</gene>
<proteinExistence type="predicted"/>
<organism evidence="3 4">
    <name type="scientific">Skeletonema marinoi</name>
    <dbReference type="NCBI Taxonomy" id="267567"/>
    <lineage>
        <taxon>Eukaryota</taxon>
        <taxon>Sar</taxon>
        <taxon>Stramenopiles</taxon>
        <taxon>Ochrophyta</taxon>
        <taxon>Bacillariophyta</taxon>
        <taxon>Coscinodiscophyceae</taxon>
        <taxon>Thalassiosirophycidae</taxon>
        <taxon>Thalassiosirales</taxon>
        <taxon>Skeletonemataceae</taxon>
        <taxon>Skeletonema</taxon>
        <taxon>Skeletonema marinoi-dohrnii complex</taxon>
    </lineage>
</organism>
<sequence length="207" mass="21135">MRFFAFVLSLQTLSINYCNGFTHSATATSTHRAVDGVSHPPSALKSVNINQQEDSANKVSANIAATTTLALGLWAMSASPSLASPLMNPTAPSSSSSSSFMVSAEYSSSDFTDFSLPSYKDALTAELNSNLKGEKNLFGEEASSVSSSTSSSDAAPSAPAAAPAAAAPQKKEPTAAELKAEKAAAKAAQRAAREAQQAAIEAAVAAK</sequence>
<protein>
    <submittedName>
        <fullName evidence="3">Uncharacterized protein</fullName>
    </submittedName>
</protein>
<name>A0AAD8YBH2_9STRA</name>
<feature type="chain" id="PRO_5042191105" evidence="2">
    <location>
        <begin position="21"/>
        <end position="207"/>
    </location>
</feature>
<evidence type="ECO:0000256" key="1">
    <source>
        <dbReference type="SAM" id="MobiDB-lite"/>
    </source>
</evidence>
<feature type="compositionally biased region" description="Low complexity" evidence="1">
    <location>
        <begin position="142"/>
        <end position="168"/>
    </location>
</feature>
<evidence type="ECO:0000256" key="2">
    <source>
        <dbReference type="SAM" id="SignalP"/>
    </source>
</evidence>
<evidence type="ECO:0000313" key="3">
    <source>
        <dbReference type="EMBL" id="KAK1743406.1"/>
    </source>
</evidence>
<keyword evidence="4" id="KW-1185">Reference proteome</keyword>
<dbReference type="AlphaFoldDB" id="A0AAD8YBH2"/>
<comment type="caution">
    <text evidence="3">The sequence shown here is derived from an EMBL/GenBank/DDBJ whole genome shotgun (WGS) entry which is preliminary data.</text>
</comment>
<feature type="compositionally biased region" description="Low complexity" evidence="1">
    <location>
        <begin position="185"/>
        <end position="207"/>
    </location>
</feature>
<reference evidence="3" key="1">
    <citation type="submission" date="2023-06" db="EMBL/GenBank/DDBJ databases">
        <title>Survivors Of The Sea: Transcriptome response of Skeletonema marinoi to long-term dormancy.</title>
        <authorList>
            <person name="Pinder M.I.M."/>
            <person name="Kourtchenko O."/>
            <person name="Robertson E.K."/>
            <person name="Larsson T."/>
            <person name="Maumus F."/>
            <person name="Osuna-Cruz C.M."/>
            <person name="Vancaester E."/>
            <person name="Stenow R."/>
            <person name="Vandepoele K."/>
            <person name="Ploug H."/>
            <person name="Bruchert V."/>
            <person name="Godhe A."/>
            <person name="Topel M."/>
        </authorList>
    </citation>
    <scope>NUCLEOTIDE SEQUENCE</scope>
    <source>
        <strain evidence="3">R05AC</strain>
    </source>
</reference>
<feature type="region of interest" description="Disordered" evidence="1">
    <location>
        <begin position="142"/>
        <end position="207"/>
    </location>
</feature>